<feature type="domain" description="DUF5672" evidence="2">
    <location>
        <begin position="140"/>
        <end position="271"/>
    </location>
</feature>
<proteinExistence type="predicted"/>
<dbReference type="EMBL" id="JAGTJS010000003">
    <property type="protein sequence ID" value="KAH7272902.1"/>
    <property type="molecule type" value="Genomic_DNA"/>
</dbReference>
<evidence type="ECO:0000256" key="1">
    <source>
        <dbReference type="SAM" id="Phobius"/>
    </source>
</evidence>
<dbReference type="Pfam" id="PF18922">
    <property type="entry name" value="DUF5672"/>
    <property type="match status" value="1"/>
</dbReference>
<keyword evidence="1" id="KW-1133">Transmembrane helix</keyword>
<keyword evidence="4" id="KW-1185">Reference proteome</keyword>
<organism evidence="3 4">
    <name type="scientific">Fusarium solani</name>
    <name type="common">Filamentous fungus</name>
    <dbReference type="NCBI Taxonomy" id="169388"/>
    <lineage>
        <taxon>Eukaryota</taxon>
        <taxon>Fungi</taxon>
        <taxon>Dikarya</taxon>
        <taxon>Ascomycota</taxon>
        <taxon>Pezizomycotina</taxon>
        <taxon>Sordariomycetes</taxon>
        <taxon>Hypocreomycetidae</taxon>
        <taxon>Hypocreales</taxon>
        <taxon>Nectriaceae</taxon>
        <taxon>Fusarium</taxon>
        <taxon>Fusarium solani species complex</taxon>
    </lineage>
</organism>
<accession>A0A9P9RBH7</accession>
<dbReference type="Proteomes" id="UP000736672">
    <property type="component" value="Unassembled WGS sequence"/>
</dbReference>
<sequence>MLKKCIIDQTSRSFVSICFNRDGLSIGQCGLSQMPSNFPCRLKLAAALIALMILTVVIYPLNTTTSRVLLPSSNPQFNASKLALLVETRPLPILAPLVLHLISVVPPDWPFLFMGSNDSLEAIDASFAIRQRVTEGKLTLAPVPANMSVQGQEMVSRFFTNLWLYEEVLHPAEWLLVFQTDSIICANSKHDLDEYLEYDWVGAPWNPNSAWGGNGGLSLRRVSRIIDVLQNHQRPHDAEPEDVWLTERLASHPEAKLANGTVSLTFSGELHSGLPEKVDKMRSNVTLEDNKNTRGIDDWRVGFYEPMGYHTGGGGVWLHAPIWGTPELRRHIWSYCPEVKMTLDMDVAKYMPGNCRSRWKRLPHETLGHMS</sequence>
<keyword evidence="1" id="KW-0812">Transmembrane</keyword>
<evidence type="ECO:0000259" key="2">
    <source>
        <dbReference type="Pfam" id="PF18922"/>
    </source>
</evidence>
<gene>
    <name evidence="3" type="ORF">B0J15DRAFT_191186</name>
</gene>
<reference evidence="3" key="1">
    <citation type="journal article" date="2021" name="Nat. Commun.">
        <title>Genetic determinants of endophytism in the Arabidopsis root mycobiome.</title>
        <authorList>
            <person name="Mesny F."/>
            <person name="Miyauchi S."/>
            <person name="Thiergart T."/>
            <person name="Pickel B."/>
            <person name="Atanasova L."/>
            <person name="Karlsson M."/>
            <person name="Huettel B."/>
            <person name="Barry K.W."/>
            <person name="Haridas S."/>
            <person name="Chen C."/>
            <person name="Bauer D."/>
            <person name="Andreopoulos W."/>
            <person name="Pangilinan J."/>
            <person name="LaButti K."/>
            <person name="Riley R."/>
            <person name="Lipzen A."/>
            <person name="Clum A."/>
            <person name="Drula E."/>
            <person name="Henrissat B."/>
            <person name="Kohler A."/>
            <person name="Grigoriev I.V."/>
            <person name="Martin F.M."/>
            <person name="Hacquard S."/>
        </authorList>
    </citation>
    <scope>NUCLEOTIDE SEQUENCE</scope>
    <source>
        <strain evidence="3">FSSC 5 MPI-SDFR-AT-0091</strain>
    </source>
</reference>
<keyword evidence="1" id="KW-0472">Membrane</keyword>
<dbReference type="OrthoDB" id="10025998at2759"/>
<feature type="transmembrane region" description="Helical" evidence="1">
    <location>
        <begin position="42"/>
        <end position="61"/>
    </location>
</feature>
<protein>
    <recommendedName>
        <fullName evidence="2">DUF5672 domain-containing protein</fullName>
    </recommendedName>
</protein>
<dbReference type="AlphaFoldDB" id="A0A9P9RBH7"/>
<dbReference type="InterPro" id="IPR043729">
    <property type="entry name" value="DUF5672"/>
</dbReference>
<comment type="caution">
    <text evidence="3">The sequence shown here is derived from an EMBL/GenBank/DDBJ whole genome shotgun (WGS) entry which is preliminary data.</text>
</comment>
<evidence type="ECO:0000313" key="4">
    <source>
        <dbReference type="Proteomes" id="UP000736672"/>
    </source>
</evidence>
<evidence type="ECO:0000313" key="3">
    <source>
        <dbReference type="EMBL" id="KAH7272902.1"/>
    </source>
</evidence>
<name>A0A9P9RBH7_FUSSL</name>